<name>A0A975B3Y6_9BACT</name>
<dbReference type="Proteomes" id="UP000663720">
    <property type="component" value="Chromosome"/>
</dbReference>
<reference evidence="1" key="1">
    <citation type="journal article" date="2021" name="Microb. Physiol.">
        <title>Proteogenomic Insights into the Physiology of Marine, Sulfate-Reducing, Filamentous Desulfonema limicola and Desulfonema magnum.</title>
        <authorList>
            <person name="Schnaars V."/>
            <person name="Wohlbrand L."/>
            <person name="Scheve S."/>
            <person name="Hinrichs C."/>
            <person name="Reinhardt R."/>
            <person name="Rabus R."/>
        </authorList>
    </citation>
    <scope>NUCLEOTIDE SEQUENCE</scope>
    <source>
        <strain evidence="1">5ac10</strain>
    </source>
</reference>
<evidence type="ECO:0000313" key="1">
    <source>
        <dbReference type="EMBL" id="QTA78309.1"/>
    </source>
</evidence>
<gene>
    <name evidence="1" type="ORF">dnl_05300</name>
</gene>
<dbReference type="RefSeq" id="WP_207690190.1">
    <property type="nucleotide sequence ID" value="NZ_CP061799.1"/>
</dbReference>
<sequence>MAEQLTFNFPRRKTFFSGRILIQLKLIFSNCRLPAAPPAEQIKLPLQDFNNHSGVLSNIIIKKETLV</sequence>
<dbReference type="EMBL" id="CP061799">
    <property type="protein sequence ID" value="QTA78309.1"/>
    <property type="molecule type" value="Genomic_DNA"/>
</dbReference>
<accession>A0A975B3Y6</accession>
<protein>
    <submittedName>
        <fullName evidence="1">Uncharacterized protein</fullName>
    </submittedName>
</protein>
<proteinExistence type="predicted"/>
<evidence type="ECO:0000313" key="2">
    <source>
        <dbReference type="Proteomes" id="UP000663720"/>
    </source>
</evidence>
<dbReference type="KEGG" id="dli:dnl_05300"/>
<keyword evidence="2" id="KW-1185">Reference proteome</keyword>
<dbReference type="AlphaFoldDB" id="A0A975B3Y6"/>
<organism evidence="1 2">
    <name type="scientific">Desulfonema limicola</name>
    <dbReference type="NCBI Taxonomy" id="45656"/>
    <lineage>
        <taxon>Bacteria</taxon>
        <taxon>Pseudomonadati</taxon>
        <taxon>Thermodesulfobacteriota</taxon>
        <taxon>Desulfobacteria</taxon>
        <taxon>Desulfobacterales</taxon>
        <taxon>Desulfococcaceae</taxon>
        <taxon>Desulfonema</taxon>
    </lineage>
</organism>